<keyword evidence="5" id="KW-1185">Reference proteome</keyword>
<reference evidence="4 5" key="1">
    <citation type="journal article" date="2019" name="New Phytol.">
        <title>Comparative genomics reveals unique wood-decay strategies and fruiting body development in the Schizophyllaceae.</title>
        <authorList>
            <person name="Almasi E."/>
            <person name="Sahu N."/>
            <person name="Krizsan K."/>
            <person name="Balint B."/>
            <person name="Kovacs G.M."/>
            <person name="Kiss B."/>
            <person name="Cseklye J."/>
            <person name="Drula E."/>
            <person name="Henrissat B."/>
            <person name="Nagy I."/>
            <person name="Chovatia M."/>
            <person name="Adam C."/>
            <person name="LaButti K."/>
            <person name="Lipzen A."/>
            <person name="Riley R."/>
            <person name="Grigoriev I.V."/>
            <person name="Nagy L.G."/>
        </authorList>
    </citation>
    <scope>NUCLEOTIDE SEQUENCE [LARGE SCALE GENOMIC DNA]</scope>
    <source>
        <strain evidence="4 5">NL-1724</strain>
    </source>
</reference>
<comment type="caution">
    <text evidence="4">The sequence shown here is derived from an EMBL/GenBank/DDBJ whole genome shotgun (WGS) entry which is preliminary data.</text>
</comment>
<evidence type="ECO:0000256" key="2">
    <source>
        <dbReference type="SAM" id="SignalP"/>
    </source>
</evidence>
<sequence>MDALSCVLLASLTVLVYDTLDTLPDQINYVWTPPYSYGSLLYLVLRYFPFIDGIMAVNFFTLPTPTRCRTENRIVTCIIVIGILLSEGVLALRTYALYNRSRWITYVLAGIWVCTVIPALAITGVELASLEYGPAPPSLLPIYGCHFSHASPIIIGAYLLLVVSETAVLVLTIVMAIRHLRRASRAAQGWVFQLYRDGVVFYVSVIRA</sequence>
<feature type="transmembrane region" description="Helical" evidence="1">
    <location>
        <begin position="103"/>
        <end position="125"/>
    </location>
</feature>
<dbReference type="OrthoDB" id="3341843at2759"/>
<dbReference type="Pfam" id="PF20151">
    <property type="entry name" value="DUF6533"/>
    <property type="match status" value="1"/>
</dbReference>
<evidence type="ECO:0000313" key="5">
    <source>
        <dbReference type="Proteomes" id="UP000320762"/>
    </source>
</evidence>
<keyword evidence="1" id="KW-1133">Transmembrane helix</keyword>
<feature type="domain" description="DUF6533" evidence="3">
    <location>
        <begin position="6"/>
        <end position="51"/>
    </location>
</feature>
<accession>A0A550CPC4</accession>
<keyword evidence="2" id="KW-0732">Signal</keyword>
<keyword evidence="1" id="KW-0472">Membrane</keyword>
<gene>
    <name evidence="4" type="ORF">BD626DRAFT_162147</name>
</gene>
<feature type="transmembrane region" description="Helical" evidence="1">
    <location>
        <begin position="74"/>
        <end position="97"/>
    </location>
</feature>
<evidence type="ECO:0000259" key="3">
    <source>
        <dbReference type="Pfam" id="PF20151"/>
    </source>
</evidence>
<organism evidence="4 5">
    <name type="scientific">Schizophyllum amplum</name>
    <dbReference type="NCBI Taxonomy" id="97359"/>
    <lineage>
        <taxon>Eukaryota</taxon>
        <taxon>Fungi</taxon>
        <taxon>Dikarya</taxon>
        <taxon>Basidiomycota</taxon>
        <taxon>Agaricomycotina</taxon>
        <taxon>Agaricomycetes</taxon>
        <taxon>Agaricomycetidae</taxon>
        <taxon>Agaricales</taxon>
        <taxon>Schizophyllaceae</taxon>
        <taxon>Schizophyllum</taxon>
    </lineage>
</organism>
<protein>
    <recommendedName>
        <fullName evidence="3">DUF6533 domain-containing protein</fullName>
    </recommendedName>
</protein>
<name>A0A550CPC4_9AGAR</name>
<keyword evidence="1" id="KW-0812">Transmembrane</keyword>
<proteinExistence type="predicted"/>
<dbReference type="EMBL" id="VDMD01000003">
    <property type="protein sequence ID" value="TRM66656.1"/>
    <property type="molecule type" value="Genomic_DNA"/>
</dbReference>
<feature type="transmembrane region" description="Helical" evidence="1">
    <location>
        <begin position="155"/>
        <end position="177"/>
    </location>
</feature>
<feature type="chain" id="PRO_5022216754" description="DUF6533 domain-containing protein" evidence="2">
    <location>
        <begin position="19"/>
        <end position="208"/>
    </location>
</feature>
<feature type="signal peptide" evidence="2">
    <location>
        <begin position="1"/>
        <end position="18"/>
    </location>
</feature>
<evidence type="ECO:0000313" key="4">
    <source>
        <dbReference type="EMBL" id="TRM66656.1"/>
    </source>
</evidence>
<dbReference type="AlphaFoldDB" id="A0A550CPC4"/>
<dbReference type="InterPro" id="IPR045340">
    <property type="entry name" value="DUF6533"/>
</dbReference>
<dbReference type="Proteomes" id="UP000320762">
    <property type="component" value="Unassembled WGS sequence"/>
</dbReference>
<evidence type="ECO:0000256" key="1">
    <source>
        <dbReference type="SAM" id="Phobius"/>
    </source>
</evidence>
<feature type="transmembrane region" description="Helical" evidence="1">
    <location>
        <begin position="40"/>
        <end position="62"/>
    </location>
</feature>